<evidence type="ECO:0000256" key="6">
    <source>
        <dbReference type="ARBA" id="ARBA00022694"/>
    </source>
</evidence>
<dbReference type="Gene3D" id="3.40.50.150">
    <property type="entry name" value="Vaccinia Virus protein VP39"/>
    <property type="match status" value="1"/>
</dbReference>
<keyword evidence="4 10" id="KW-0808">Transferase</keyword>
<evidence type="ECO:0000256" key="2">
    <source>
        <dbReference type="ARBA" id="ARBA00022603"/>
    </source>
</evidence>
<feature type="domain" description="FAD dependent oxidoreductase" evidence="11">
    <location>
        <begin position="262"/>
        <end position="631"/>
    </location>
</feature>
<dbReference type="InterPro" id="IPR017610">
    <property type="entry name" value="tRNA_S-uridine_synth_MnmC_C"/>
</dbReference>
<dbReference type="SUPFAM" id="SSF51905">
    <property type="entry name" value="FAD/NAD(P)-binding domain"/>
    <property type="match status" value="1"/>
</dbReference>
<dbReference type="InterPro" id="IPR006076">
    <property type="entry name" value="FAD-dep_OxRdtase"/>
</dbReference>
<evidence type="ECO:0000259" key="11">
    <source>
        <dbReference type="Pfam" id="PF01266"/>
    </source>
</evidence>
<dbReference type="Proteomes" id="UP001501600">
    <property type="component" value="Unassembled WGS sequence"/>
</dbReference>
<keyword evidence="3 10" id="KW-0285">Flavoprotein</keyword>
<comment type="similarity">
    <text evidence="10">In the N-terminal section; belongs to the methyltransferase superfamily. tRNA (mnm(5)s(2)U34)-methyltransferase family.</text>
</comment>
<comment type="cofactor">
    <cofactor evidence="10">
        <name>FAD</name>
        <dbReference type="ChEBI" id="CHEBI:57692"/>
    </cofactor>
</comment>
<dbReference type="Gene3D" id="3.30.9.10">
    <property type="entry name" value="D-Amino Acid Oxidase, subunit A, domain 2"/>
    <property type="match status" value="1"/>
</dbReference>
<dbReference type="EC" id="1.5.-.-" evidence="10"/>
<dbReference type="NCBIfam" id="NF033855">
    <property type="entry name" value="tRNA_MNMC2"/>
    <property type="match status" value="1"/>
</dbReference>
<evidence type="ECO:0000259" key="12">
    <source>
        <dbReference type="Pfam" id="PF05430"/>
    </source>
</evidence>
<reference evidence="14" key="1">
    <citation type="journal article" date="2019" name="Int. J. Syst. Evol. Microbiol.">
        <title>The Global Catalogue of Microorganisms (GCM) 10K type strain sequencing project: providing services to taxonomists for standard genome sequencing and annotation.</title>
        <authorList>
            <consortium name="The Broad Institute Genomics Platform"/>
            <consortium name="The Broad Institute Genome Sequencing Center for Infectious Disease"/>
            <person name="Wu L."/>
            <person name="Ma J."/>
        </authorList>
    </citation>
    <scope>NUCLEOTIDE SEQUENCE [LARGE SCALE GENOMIC DNA]</scope>
    <source>
        <strain evidence="14">JCM 18720</strain>
    </source>
</reference>
<keyword evidence="8 10" id="KW-0560">Oxidoreductase</keyword>
<dbReference type="HAMAP" id="MF_01102">
    <property type="entry name" value="MnmC"/>
    <property type="match status" value="1"/>
</dbReference>
<organism evidence="13 14">
    <name type="scientific">Ferrimonas gelatinilytica</name>
    <dbReference type="NCBI Taxonomy" id="1255257"/>
    <lineage>
        <taxon>Bacteria</taxon>
        <taxon>Pseudomonadati</taxon>
        <taxon>Pseudomonadota</taxon>
        <taxon>Gammaproteobacteria</taxon>
        <taxon>Alteromonadales</taxon>
        <taxon>Ferrimonadaceae</taxon>
        <taxon>Ferrimonas</taxon>
    </lineage>
</organism>
<keyword evidence="14" id="KW-1185">Reference proteome</keyword>
<evidence type="ECO:0000256" key="3">
    <source>
        <dbReference type="ARBA" id="ARBA00022630"/>
    </source>
</evidence>
<comment type="subcellular location">
    <subcellularLocation>
        <location evidence="10">Cytoplasm</location>
    </subcellularLocation>
</comment>
<comment type="catalytic activity">
    <reaction evidence="10">
        <text>5-aminomethyl-2-thiouridine(34) in tRNA + S-adenosyl-L-methionine = 5-methylaminomethyl-2-thiouridine(34) in tRNA + S-adenosyl-L-homocysteine + H(+)</text>
        <dbReference type="Rhea" id="RHEA:19569"/>
        <dbReference type="Rhea" id="RHEA-COMP:10195"/>
        <dbReference type="Rhea" id="RHEA-COMP:10197"/>
        <dbReference type="ChEBI" id="CHEBI:15378"/>
        <dbReference type="ChEBI" id="CHEBI:57856"/>
        <dbReference type="ChEBI" id="CHEBI:59789"/>
        <dbReference type="ChEBI" id="CHEBI:74454"/>
        <dbReference type="ChEBI" id="CHEBI:74455"/>
        <dbReference type="EC" id="2.1.1.61"/>
    </reaction>
</comment>
<dbReference type="InterPro" id="IPR023032">
    <property type="entry name" value="tRNA_MAMT_biosynth_bifunc_MnmC"/>
</dbReference>
<keyword evidence="6 10" id="KW-0819">tRNA processing</keyword>
<accession>A0ABP9S3F0</accession>
<feature type="region of interest" description="tRNA (mnm(5)s(2)U34)-methyltransferase" evidence="10">
    <location>
        <begin position="1"/>
        <end position="244"/>
    </location>
</feature>
<dbReference type="InterPro" id="IPR008471">
    <property type="entry name" value="MnmC-like_methylTransf"/>
</dbReference>
<comment type="caution">
    <text evidence="13">The sequence shown here is derived from an EMBL/GenBank/DDBJ whole genome shotgun (WGS) entry which is preliminary data.</text>
</comment>
<evidence type="ECO:0000256" key="1">
    <source>
        <dbReference type="ARBA" id="ARBA00022490"/>
    </source>
</evidence>
<evidence type="ECO:0000313" key="14">
    <source>
        <dbReference type="Proteomes" id="UP001501600"/>
    </source>
</evidence>
<dbReference type="PANTHER" id="PTHR13847:SF283">
    <property type="entry name" value="TRNA 5-METHYLAMINOMETHYL-2-THIOURIDINE BIOSYNTHESIS BIFUNCTIONAL PROTEIN MNMC"/>
    <property type="match status" value="1"/>
</dbReference>
<dbReference type="InterPro" id="IPR029063">
    <property type="entry name" value="SAM-dependent_MTases_sf"/>
</dbReference>
<dbReference type="Pfam" id="PF01266">
    <property type="entry name" value="DAO"/>
    <property type="match status" value="1"/>
</dbReference>
<evidence type="ECO:0000256" key="5">
    <source>
        <dbReference type="ARBA" id="ARBA00022691"/>
    </source>
</evidence>
<dbReference type="InterPro" id="IPR036188">
    <property type="entry name" value="FAD/NAD-bd_sf"/>
</dbReference>
<feature type="region of interest" description="FAD-dependent cmnm(5)s(2)U34 oxidoreductase" evidence="10">
    <location>
        <begin position="264"/>
        <end position="672"/>
    </location>
</feature>
<keyword evidence="9 10" id="KW-0511">Multifunctional enzyme</keyword>
<dbReference type="EC" id="2.1.1.61" evidence="10"/>
<evidence type="ECO:0000256" key="8">
    <source>
        <dbReference type="ARBA" id="ARBA00023002"/>
    </source>
</evidence>
<dbReference type="Gene3D" id="3.50.50.60">
    <property type="entry name" value="FAD/NAD(P)-binding domain"/>
    <property type="match status" value="1"/>
</dbReference>
<keyword evidence="2 10" id="KW-0489">Methyltransferase</keyword>
<dbReference type="InterPro" id="IPR047785">
    <property type="entry name" value="tRNA_MNMC2"/>
</dbReference>
<sequence length="672" mass="73635">MSTLTHASIDWSNPAAPVATEFDDVYFSSDDGVAETEYVFLHHSDLPKRLAHHPRRHFAVAETGFGTGLNLLVLWHHFRQFRRKMPASTCRRLHFVSVEKFPLSITDLARAHRPWPELAEISKTLRHHYPQALSDGCHRLVMDQGQVVVDLWFGDLCERLPQMARGQEGVFDAWFLDGFTPSRNPQMWQPPLYREMARLSRPGASFATFTAAGDVRRGLQGAGFEVHKAPGYGVKREMMYGTLTASVSPEATPDPEDTSPTVIIGAGIAAAALARSLCRRGKPVTLYCQDPEPAQGASGNRQGALYPLLNGGDDDLSQFYRQAFPLARAQLLSLAERYSIAHELCGVLQLPVDPRSQAKLDKIRDRGFDPALVHGVNATEASEIADLPLERGGLSYPLGGWLCPEQLTRAMLADAEATGLLTCHYQQRLTQLEYRESTVSSGRPPWQLTFNDGATHCEAQSLVLAMGAQSTAFKATSPIPLNPIRGQIAYPSAGPETRALKTVLCADGYLVPQWQGRLTCGASFGRGDDRSDLRPEDKTEIEQRMRRSFGQQGWCQELSQTGYDEGRAAVRAAVRDHLPLVGAVPDWAELPAAQPGIEPGPLPAQPGLYMVSGLGSRGLCSATLCAEILASQLCHEPLPLSQSLLAQLDPGRFARRQLRKGQAPGSGPERQD</sequence>
<protein>
    <recommendedName>
        <fullName evidence="10">tRNA 5-methylaminomethyl-2-thiouridine biosynthesis bifunctional protein MnmC</fullName>
        <shortName evidence="10">tRNA mnm(5)s(2)U biosynthesis bifunctional protein</shortName>
    </recommendedName>
    <domain>
        <recommendedName>
            <fullName evidence="10">tRNA (mnm(5)s(2)U34)-methyltransferase</fullName>
            <ecNumber evidence="10">2.1.1.61</ecNumber>
        </recommendedName>
    </domain>
    <domain>
        <recommendedName>
            <fullName evidence="10">FAD-dependent cmnm(5)s(2)U34 oxidoreductase</fullName>
            <ecNumber evidence="10">1.5.-.-</ecNumber>
        </recommendedName>
    </domain>
</protein>
<dbReference type="PANTHER" id="PTHR13847">
    <property type="entry name" value="SARCOSINE DEHYDROGENASE-RELATED"/>
    <property type="match status" value="1"/>
</dbReference>
<dbReference type="Pfam" id="PF05430">
    <property type="entry name" value="Methyltransf_30"/>
    <property type="match status" value="1"/>
</dbReference>
<dbReference type="RefSeq" id="WP_345316598.1">
    <property type="nucleotide sequence ID" value="NZ_BAABLF010000009.1"/>
</dbReference>
<comment type="similarity">
    <text evidence="10">In the C-terminal section; belongs to the DAO family.</text>
</comment>
<keyword evidence="1 10" id="KW-0963">Cytoplasm</keyword>
<dbReference type="NCBIfam" id="NF002481">
    <property type="entry name" value="PRK01747.1-2"/>
    <property type="match status" value="1"/>
</dbReference>
<evidence type="ECO:0000256" key="7">
    <source>
        <dbReference type="ARBA" id="ARBA00022827"/>
    </source>
</evidence>
<name>A0ABP9S3F0_9GAMM</name>
<evidence type="ECO:0000313" key="13">
    <source>
        <dbReference type="EMBL" id="GAA5190921.1"/>
    </source>
</evidence>
<comment type="function">
    <text evidence="10">Catalyzes the last two steps in the biosynthesis of 5-methylaminomethyl-2-thiouridine (mnm(5)s(2)U) at the wobble position (U34) in tRNA. Catalyzes the FAD-dependent demodification of cmnm(5)s(2)U34 to nm(5)s(2)U34, followed by the transfer of a methyl group from S-adenosyl-L-methionine to nm(5)s(2)U34, to form mnm(5)s(2)U34.</text>
</comment>
<dbReference type="SUPFAM" id="SSF54373">
    <property type="entry name" value="FAD-linked reductases, C-terminal domain"/>
    <property type="match status" value="1"/>
</dbReference>
<evidence type="ECO:0000256" key="4">
    <source>
        <dbReference type="ARBA" id="ARBA00022679"/>
    </source>
</evidence>
<evidence type="ECO:0000256" key="10">
    <source>
        <dbReference type="HAMAP-Rule" id="MF_01102"/>
    </source>
</evidence>
<gene>
    <name evidence="10 13" type="primary">mnmC</name>
    <name evidence="13" type="ORF">GCM10025772_16660</name>
</gene>
<keyword evidence="5 10" id="KW-0949">S-adenosyl-L-methionine</keyword>
<dbReference type="NCBIfam" id="TIGR03197">
    <property type="entry name" value="MnmC_Cterm"/>
    <property type="match status" value="1"/>
</dbReference>
<dbReference type="EMBL" id="BAABLF010000009">
    <property type="protein sequence ID" value="GAA5190921.1"/>
    <property type="molecule type" value="Genomic_DNA"/>
</dbReference>
<keyword evidence="7 10" id="KW-0274">FAD</keyword>
<evidence type="ECO:0000256" key="9">
    <source>
        <dbReference type="ARBA" id="ARBA00023268"/>
    </source>
</evidence>
<proteinExistence type="inferred from homology"/>
<feature type="domain" description="MnmC-like methyltransferase" evidence="12">
    <location>
        <begin position="116"/>
        <end position="242"/>
    </location>
</feature>